<evidence type="ECO:0000313" key="3">
    <source>
        <dbReference type="EMBL" id="SBR87659.1"/>
    </source>
</evidence>
<feature type="domain" description="SF4 helicase" evidence="2">
    <location>
        <begin position="1"/>
        <end position="150"/>
    </location>
</feature>
<dbReference type="GO" id="GO:0003697">
    <property type="term" value="F:single-stranded DNA binding"/>
    <property type="evidence" value="ECO:0007669"/>
    <property type="project" value="InterPro"/>
</dbReference>
<dbReference type="GO" id="GO:0006264">
    <property type="term" value="P:mitochondrial DNA replication"/>
    <property type="evidence" value="ECO:0007669"/>
    <property type="project" value="TreeGrafter"/>
</dbReference>
<accession>A0A1A8Q374</accession>
<reference evidence="3" key="2">
    <citation type="submission" date="2016-06" db="EMBL/GenBank/DDBJ databases">
        <title>The genome of a short-lived fish provides insights into sex chromosome evolution and the genetic control of aging.</title>
        <authorList>
            <person name="Reichwald K."/>
            <person name="Felder M."/>
            <person name="Petzold A."/>
            <person name="Koch P."/>
            <person name="Groth M."/>
            <person name="Platzer M."/>
        </authorList>
    </citation>
    <scope>NUCLEOTIDE SEQUENCE</scope>
    <source>
        <tissue evidence="3">Brain</tissue>
    </source>
</reference>
<dbReference type="PROSITE" id="PS51199">
    <property type="entry name" value="SF4_HELICASE"/>
    <property type="match status" value="1"/>
</dbReference>
<dbReference type="Gene3D" id="3.40.50.300">
    <property type="entry name" value="P-loop containing nucleotide triphosphate hydrolases"/>
    <property type="match status" value="1"/>
</dbReference>
<dbReference type="GO" id="GO:0005524">
    <property type="term" value="F:ATP binding"/>
    <property type="evidence" value="ECO:0007669"/>
    <property type="project" value="InterPro"/>
</dbReference>
<dbReference type="PANTHER" id="PTHR12873">
    <property type="entry name" value="T7-LIKE MITOCHONDRIAL DNA HELICASE"/>
    <property type="match status" value="1"/>
</dbReference>
<feature type="region of interest" description="Disordered" evidence="1">
    <location>
        <begin position="149"/>
        <end position="201"/>
    </location>
</feature>
<protein>
    <submittedName>
        <fullName evidence="3">Chromosome 10 open reading frame 2</fullName>
    </submittedName>
</protein>
<dbReference type="InterPro" id="IPR027417">
    <property type="entry name" value="P-loop_NTPase"/>
</dbReference>
<dbReference type="InterPro" id="IPR027032">
    <property type="entry name" value="Twinkle-like"/>
</dbReference>
<dbReference type="GO" id="GO:0005739">
    <property type="term" value="C:mitochondrion"/>
    <property type="evidence" value="ECO:0007669"/>
    <property type="project" value="TreeGrafter"/>
</dbReference>
<dbReference type="PANTHER" id="PTHR12873:SF0">
    <property type="entry name" value="TWINKLE MTDNA HELICASE"/>
    <property type="match status" value="1"/>
</dbReference>
<dbReference type="Pfam" id="PF13481">
    <property type="entry name" value="AAA_25"/>
    <property type="match status" value="1"/>
</dbReference>
<dbReference type="EMBL" id="HAEI01004183">
    <property type="protein sequence ID" value="SBR87659.1"/>
    <property type="molecule type" value="Transcribed_RNA"/>
</dbReference>
<organism evidence="3">
    <name type="scientific">Nothobranchius rachovii</name>
    <name type="common">bluefin notho</name>
    <dbReference type="NCBI Taxonomy" id="451742"/>
    <lineage>
        <taxon>Eukaryota</taxon>
        <taxon>Metazoa</taxon>
        <taxon>Chordata</taxon>
        <taxon>Craniata</taxon>
        <taxon>Vertebrata</taxon>
        <taxon>Euteleostomi</taxon>
        <taxon>Actinopterygii</taxon>
        <taxon>Neopterygii</taxon>
        <taxon>Teleostei</taxon>
        <taxon>Neoteleostei</taxon>
        <taxon>Acanthomorphata</taxon>
        <taxon>Ovalentaria</taxon>
        <taxon>Atherinomorphae</taxon>
        <taxon>Cyprinodontiformes</taxon>
        <taxon>Nothobranchiidae</taxon>
        <taxon>Nothobranchius</taxon>
    </lineage>
</organism>
<feature type="compositionally biased region" description="Polar residues" evidence="1">
    <location>
        <begin position="191"/>
        <end position="201"/>
    </location>
</feature>
<evidence type="ECO:0000256" key="1">
    <source>
        <dbReference type="SAM" id="MobiDB-lite"/>
    </source>
</evidence>
<gene>
    <name evidence="3" type="primary">C10ORF2</name>
</gene>
<dbReference type="InterPro" id="IPR007694">
    <property type="entry name" value="DNA_helicase_DnaB-like_C"/>
</dbReference>
<dbReference type="GO" id="GO:0043139">
    <property type="term" value="F:5'-3' DNA helicase activity"/>
    <property type="evidence" value="ECO:0007669"/>
    <property type="project" value="InterPro"/>
</dbReference>
<dbReference type="SUPFAM" id="SSF52540">
    <property type="entry name" value="P-loop containing nucleoside triphosphate hydrolases"/>
    <property type="match status" value="1"/>
</dbReference>
<proteinExistence type="predicted"/>
<evidence type="ECO:0000259" key="2">
    <source>
        <dbReference type="PROSITE" id="PS51199"/>
    </source>
</evidence>
<name>A0A1A8Q374_9TELE</name>
<dbReference type="AlphaFoldDB" id="A0A1A8Q374"/>
<reference evidence="3" key="1">
    <citation type="submission" date="2016-05" db="EMBL/GenBank/DDBJ databases">
        <authorList>
            <person name="Lavstsen T."/>
            <person name="Jespersen J.S."/>
        </authorList>
    </citation>
    <scope>NUCLEOTIDE SEQUENCE</scope>
    <source>
        <tissue evidence="3">Brain</tissue>
    </source>
</reference>
<sequence length="201" mass="22580">MSFHGQQNIKTVLDTMQHAVYMYDINHVVIDNLQFMMGHENLSVDKFAVQDLIIGAFRKFATNSSCHITLIIHPRKEEDDRELQTASIFGSAKASQEADNVLILQEKKMVTCPGRRSLQVTKNRFDGDVGIFPLDFIKTSLTFSSPMKGKHKLKKVAGKSETEEDNQGKVAPSKKDEGKKEKATKKATVKNPPSENETNKK</sequence>